<evidence type="ECO:0000313" key="1">
    <source>
        <dbReference type="EMBL" id="MFM9327973.1"/>
    </source>
</evidence>
<reference evidence="1" key="1">
    <citation type="submission" date="2024-12" db="EMBL/GenBank/DDBJ databases">
        <authorList>
            <person name="Wu N."/>
        </authorList>
    </citation>
    <scope>NUCLEOTIDE SEQUENCE</scope>
    <source>
        <strain evidence="1">P15</strain>
    </source>
</reference>
<dbReference type="Proteomes" id="UP001631969">
    <property type="component" value="Unassembled WGS sequence"/>
</dbReference>
<dbReference type="EMBL" id="JBJURJ010000003">
    <property type="protein sequence ID" value="MFM9327973.1"/>
    <property type="molecule type" value="Genomic_DNA"/>
</dbReference>
<accession>A0ACC7NTG5</accession>
<gene>
    <name evidence="1" type="ORF">ACI1P1_06595</name>
</gene>
<name>A0ACC7NTG5_9BACL</name>
<organism evidence="1 2">
    <name type="scientific">Paenibacillus mesotrionivorans</name>
    <dbReference type="NCBI Taxonomy" id="3160968"/>
    <lineage>
        <taxon>Bacteria</taxon>
        <taxon>Bacillati</taxon>
        <taxon>Bacillota</taxon>
        <taxon>Bacilli</taxon>
        <taxon>Bacillales</taxon>
        <taxon>Paenibacillaceae</taxon>
        <taxon>Paenibacillus</taxon>
    </lineage>
</organism>
<protein>
    <submittedName>
        <fullName evidence="1">Tyrosine-type recombinase/integrase</fullName>
    </submittedName>
</protein>
<comment type="caution">
    <text evidence="1">The sequence shown here is derived from an EMBL/GenBank/DDBJ whole genome shotgun (WGS) entry which is preliminary data.</text>
</comment>
<sequence length="321" mass="37279">MAKRRKNNLTQEDFLPEHKPVYVVDDLESAIDLFLRDGKIRNISPHTIGFYRQELNKFKKILEKQKINTAPHTITQQIIKENVILHLMDDGLKETSINCILRAIRAMFNYLVKEGHLVQSPMCKMSLIRQKKTVVNAFTTTQLRLLLAQPDQKTFIGVRDYTVLSLFLETGIRVRELVDIKLEDINWNDGVIKIDGKNNRQRLVPFQSTMKKQLMKYIQLRGKLEHNSLFVTIDNGPITIRQVQEQVSRYGRRAGIDGVRCSCHTLRHTFAKLSVQNKADIFALQAVLGHANLDQVRTYVNLFSNEVRDEHRKFSPLEKLF</sequence>
<proteinExistence type="predicted"/>
<keyword evidence="2" id="KW-1185">Reference proteome</keyword>
<evidence type="ECO:0000313" key="2">
    <source>
        <dbReference type="Proteomes" id="UP001631969"/>
    </source>
</evidence>